<keyword evidence="5" id="KW-1133">Transmembrane helix</keyword>
<evidence type="ECO:0000256" key="4">
    <source>
        <dbReference type="PROSITE-ProRule" id="PRU00433"/>
    </source>
</evidence>
<reference evidence="7 8" key="1">
    <citation type="submission" date="2024-09" db="EMBL/GenBank/DDBJ databases">
        <authorList>
            <person name="Sun Q."/>
            <person name="Mori K."/>
        </authorList>
    </citation>
    <scope>NUCLEOTIDE SEQUENCE [LARGE SCALE GENOMIC DNA]</scope>
    <source>
        <strain evidence="7 8">CECT 7682</strain>
    </source>
</reference>
<feature type="domain" description="Cytochrome c" evidence="6">
    <location>
        <begin position="46"/>
        <end position="160"/>
    </location>
</feature>
<proteinExistence type="predicted"/>
<name>A0ABV5J3C4_9BACT</name>
<dbReference type="PANTHER" id="PTHR35008:SF8">
    <property type="entry name" value="ALCOHOL DEHYDROGENASE CYTOCHROME C SUBUNIT"/>
    <property type="match status" value="1"/>
</dbReference>
<keyword evidence="3 4" id="KW-0408">Iron</keyword>
<dbReference type="SUPFAM" id="SSF46626">
    <property type="entry name" value="Cytochrome c"/>
    <property type="match status" value="2"/>
</dbReference>
<evidence type="ECO:0000256" key="3">
    <source>
        <dbReference type="ARBA" id="ARBA00023004"/>
    </source>
</evidence>
<dbReference type="EMBL" id="JBHMEW010000047">
    <property type="protein sequence ID" value="MFB9211329.1"/>
    <property type="molecule type" value="Genomic_DNA"/>
</dbReference>
<dbReference type="PROSITE" id="PS51007">
    <property type="entry name" value="CYTC"/>
    <property type="match status" value="2"/>
</dbReference>
<dbReference type="Pfam" id="PF00034">
    <property type="entry name" value="Cytochrom_C"/>
    <property type="match status" value="1"/>
</dbReference>
<keyword evidence="8" id="KW-1185">Reference proteome</keyword>
<evidence type="ECO:0000256" key="2">
    <source>
        <dbReference type="ARBA" id="ARBA00022723"/>
    </source>
</evidence>
<comment type="caution">
    <text evidence="7">The sequence shown here is derived from an EMBL/GenBank/DDBJ whole genome shotgun (WGS) entry which is preliminary data.</text>
</comment>
<evidence type="ECO:0000256" key="1">
    <source>
        <dbReference type="ARBA" id="ARBA00022617"/>
    </source>
</evidence>
<keyword evidence="5" id="KW-0812">Transmembrane</keyword>
<evidence type="ECO:0000259" key="6">
    <source>
        <dbReference type="PROSITE" id="PS51007"/>
    </source>
</evidence>
<gene>
    <name evidence="7" type="ORF">ACFFUR_05880</name>
</gene>
<accession>A0ABV5J3C4</accession>
<evidence type="ECO:0000256" key="5">
    <source>
        <dbReference type="SAM" id="Phobius"/>
    </source>
</evidence>
<feature type="domain" description="Cytochrome c" evidence="6">
    <location>
        <begin position="196"/>
        <end position="311"/>
    </location>
</feature>
<dbReference type="InterPro" id="IPR009056">
    <property type="entry name" value="Cyt_c-like_dom"/>
</dbReference>
<evidence type="ECO:0000313" key="8">
    <source>
        <dbReference type="Proteomes" id="UP001589654"/>
    </source>
</evidence>
<dbReference type="Gene3D" id="1.10.760.10">
    <property type="entry name" value="Cytochrome c-like domain"/>
    <property type="match status" value="2"/>
</dbReference>
<keyword evidence="2 4" id="KW-0479">Metal-binding</keyword>
<dbReference type="InterPro" id="IPR051459">
    <property type="entry name" value="Cytochrome_c-type_DH"/>
</dbReference>
<keyword evidence="5" id="KW-0472">Membrane</keyword>
<organism evidence="7 8">
    <name type="scientific">Echinicola jeungdonensis</name>
    <dbReference type="NCBI Taxonomy" id="709343"/>
    <lineage>
        <taxon>Bacteria</taxon>
        <taxon>Pseudomonadati</taxon>
        <taxon>Bacteroidota</taxon>
        <taxon>Cytophagia</taxon>
        <taxon>Cytophagales</taxon>
        <taxon>Cyclobacteriaceae</taxon>
        <taxon>Echinicola</taxon>
    </lineage>
</organism>
<keyword evidence="1 4" id="KW-0349">Heme</keyword>
<protein>
    <submittedName>
        <fullName evidence="7">C-type cytochrome</fullName>
    </submittedName>
</protein>
<feature type="transmembrane region" description="Helical" evidence="5">
    <location>
        <begin position="7"/>
        <end position="28"/>
    </location>
</feature>
<dbReference type="Proteomes" id="UP001589654">
    <property type="component" value="Unassembled WGS sequence"/>
</dbReference>
<dbReference type="InterPro" id="IPR036909">
    <property type="entry name" value="Cyt_c-like_dom_sf"/>
</dbReference>
<evidence type="ECO:0000313" key="7">
    <source>
        <dbReference type="EMBL" id="MFB9211329.1"/>
    </source>
</evidence>
<dbReference type="RefSeq" id="WP_290248012.1">
    <property type="nucleotide sequence ID" value="NZ_JAUFQT010000001.1"/>
</dbReference>
<sequence length="324" mass="36379">MKNVLKFLMYAMVIIAVIVIGALAYIQWGFPKVEEAPEMVVEGSPELISRGEYLAHHVMLCMDCHAERDFSLYAGPPIPETLGAGGERFDRSMGFPGVFFSANITPAGIGDYTDGELFRLITTGVKNDGEPIFPVMPYQNYGRMDEEDIKAVIAYIRTLKPVQKEHPKSEVDFPVNFILRTMPSPADPQTRPEEKDIIKYGEYLVNAAACGDCHTKFEKGEFTGPFLAGGREFMFPNGTVIRTPNLTKDKTGLGNWSKQQFVARFKSYDPATYKPNKINQGEFQTIMPWIMYAGMKESDLGAIYDYLMSLEPVENEVLRVSFAE</sequence>
<dbReference type="PANTHER" id="PTHR35008">
    <property type="entry name" value="BLL4482 PROTEIN-RELATED"/>
    <property type="match status" value="1"/>
</dbReference>